<dbReference type="HAMAP" id="MF_04056">
    <property type="entry name" value="ADV_PVII"/>
    <property type="match status" value="1"/>
</dbReference>
<comment type="induction">
    <text evidence="8">Expressed in the late phase of the viral replicative cycle.</text>
</comment>
<feature type="modified residue" description="N-acetylserine; by host" evidence="8">
    <location>
        <position position="2"/>
    </location>
</feature>
<sequence length="116" mass="13728">MSILISPSDNTGWGLGNCRIRGTGLTFTDSTPVSVRHYFRGQWGQRNGRATRAHLRRNLKKYRRKHDRRTHTRRVQPDVILIKAGRRTARSARRRVSKKKVVVRRRGPRIRYTRRI</sequence>
<dbReference type="GO" id="GO:0043657">
    <property type="term" value="C:host cell"/>
    <property type="evidence" value="ECO:0007669"/>
    <property type="project" value="GOC"/>
</dbReference>
<keyword evidence="3 8" id="KW-1048">Host nucleus</keyword>
<keyword evidence="8" id="KW-0945">Host-virus interaction</keyword>
<evidence type="ECO:0000256" key="4">
    <source>
        <dbReference type="ARBA" id="ARBA00022844"/>
    </source>
</evidence>
<dbReference type="EMBL" id="KM026521">
    <property type="protein sequence ID" value="AJW67405.1"/>
    <property type="molecule type" value="Genomic_DNA"/>
</dbReference>
<dbReference type="Pfam" id="PF03228">
    <property type="entry name" value="Adeno_VII"/>
    <property type="match status" value="1"/>
</dbReference>
<evidence type="ECO:0000256" key="7">
    <source>
        <dbReference type="ARBA" id="ARBA00023296"/>
    </source>
</evidence>
<protein>
    <recommendedName>
        <fullName evidence="8">Pre-histone-like nucleoprotein</fullName>
    </recommendedName>
    <alternativeName>
        <fullName evidence="8">Pre-core protein VII</fullName>
        <shortName evidence="8">pVII</shortName>
    </alternativeName>
    <component>
        <recommendedName>
            <fullName evidence="8">Histone-like nucleoprotein</fullName>
            <shortName evidence="8">NP</shortName>
        </recommendedName>
        <alternativeName>
            <fullName evidence="8">Core protein VII</fullName>
        </alternativeName>
    </component>
</protein>
<comment type="miscellaneous">
    <text evidence="8">All late proteins expressed from the major late promoter are produced by alternative splicing and alternative polyadenylation of the same gene giving rise to non-overlapping ORFs. A leader sequence is present in the N-terminus of all these mRNAs and is recognized by the viral shutoff protein to provide expression although conventional translation via ribosome scanning from the cap has been shut off in the host cell.</text>
</comment>
<keyword evidence="7 8" id="KW-1160">Virus entry into host cell</keyword>
<keyword evidence="6 8" id="KW-0238">DNA-binding</keyword>
<dbReference type="GO" id="GO:0003677">
    <property type="term" value="F:DNA binding"/>
    <property type="evidence" value="ECO:0007669"/>
    <property type="project" value="UniProtKB-UniRule"/>
</dbReference>
<evidence type="ECO:0000256" key="1">
    <source>
        <dbReference type="ARBA" id="ARBA00005746"/>
    </source>
</evidence>
<name>A0A0H3VD41_ADES1</name>
<evidence type="ECO:0000256" key="8">
    <source>
        <dbReference type="HAMAP-Rule" id="MF_04056"/>
    </source>
</evidence>
<evidence type="ECO:0000256" key="3">
    <source>
        <dbReference type="ARBA" id="ARBA00022562"/>
    </source>
</evidence>
<comment type="function">
    <text evidence="8">Plays a role in the inhibition of host immune response within the nucleus. Interacts with cellular nucleosomes and immobilizes the host immune danger signal HMGB1 on chromatin. In turn, prevents HMGB1 release out of the cell and thus decreases inflammation. Plays also a role in the wrapping and condensation of the viral DNA. May also promote viral genome import into the nucleus.</text>
</comment>
<evidence type="ECO:0000256" key="2">
    <source>
        <dbReference type="ARBA" id="ARBA00022524"/>
    </source>
</evidence>
<keyword evidence="4 8" id="KW-0946">Virion</keyword>
<comment type="caution">
    <text evidence="8">Lacks conserved residue(s) required for the propagation of feature annotation.</text>
</comment>
<organismHost>
    <name type="scientific">Pantherophis guttatus</name>
    <name type="common">Corn snake</name>
    <name type="synonym">Elaphe guttata</name>
    <dbReference type="NCBI Taxonomy" id="94885"/>
</organismHost>
<reference evidence="9" key="1">
    <citation type="submission" date="2014-06" db="EMBL/GenBank/DDBJ databases">
        <title>PCR screening of carcasses of captive reptiles reveals a high prevalence of adenoviruses.</title>
        <authorList>
            <person name="Penzes J.J."/>
            <person name="Benko M."/>
            <person name="Doszpoly A."/>
            <person name="Harrach B."/>
        </authorList>
    </citation>
    <scope>NUCLEOTIDE SEQUENCE</scope>
    <source>
        <strain evidence="9">235</strain>
    </source>
</reference>
<accession>A0A0H3VD41</accession>
<feature type="initiator methionine" description="Removed" evidence="8">
    <location>
        <position position="1"/>
    </location>
</feature>
<evidence type="ECO:0000313" key="9">
    <source>
        <dbReference type="EMBL" id="AJW67405.1"/>
    </source>
</evidence>
<feature type="chain" id="PRO_5023310036" description="Histone-like nucleoprotein" evidence="8">
    <location>
        <begin position="24"/>
        <end position="116"/>
    </location>
</feature>
<dbReference type="GO" id="GO:0044196">
    <property type="term" value="C:host cell nucleolus"/>
    <property type="evidence" value="ECO:0007669"/>
    <property type="project" value="UniProtKB-SubCell"/>
</dbReference>
<dbReference type="InterPro" id="IPR004912">
    <property type="entry name" value="Adeno_VII"/>
</dbReference>
<gene>
    <name evidence="8" type="primary">L2</name>
</gene>
<dbReference type="GO" id="GO:0075732">
    <property type="term" value="P:viral penetration into host nucleus"/>
    <property type="evidence" value="ECO:0007669"/>
    <property type="project" value="UniProtKB-UniRule"/>
</dbReference>
<keyword evidence="2 8" id="KW-1163">Viral penetration into host nucleus</keyword>
<feature type="chain" id="PRO_5023310037" description="Pre-histone-like nucleoprotein" evidence="8">
    <location>
        <begin position="2"/>
        <end position="116"/>
    </location>
</feature>
<dbReference type="GO" id="GO:0046718">
    <property type="term" value="P:symbiont entry into host cell"/>
    <property type="evidence" value="ECO:0007669"/>
    <property type="project" value="UniProtKB-UniRule"/>
</dbReference>
<organism evidence="9">
    <name type="scientific">Snake adenovirus serotype 1</name>
    <name type="common">SnAdV-1</name>
    <dbReference type="NCBI Taxonomy" id="189830"/>
    <lineage>
        <taxon>Viruses</taxon>
        <taxon>Varidnaviria</taxon>
        <taxon>Bamfordvirae</taxon>
        <taxon>Preplasmiviricota</taxon>
        <taxon>Polisuviricotina</taxon>
        <taxon>Pharingeaviricetes</taxon>
        <taxon>Rowavirales</taxon>
        <taxon>Adenoviridae</taxon>
        <taxon>Barthadenovirus</taxon>
        <taxon>Barthadenovirus serpentis</taxon>
        <taxon>Snake atadenovirus A</taxon>
    </lineage>
</organism>
<evidence type="ECO:0000256" key="6">
    <source>
        <dbReference type="ARBA" id="ARBA00023125"/>
    </source>
</evidence>
<comment type="subcellular location">
    <molecule>Histone-like nucleoprotein</molecule>
    <subcellularLocation>
        <location evidence="8">Virion</location>
    </subcellularLocation>
    <text evidence="8">Located inside the capsid in association with the viral DNA (core). Present in about 1070 copies per virion.</text>
</comment>
<dbReference type="GO" id="GO:0019028">
    <property type="term" value="C:viral capsid"/>
    <property type="evidence" value="ECO:0007669"/>
    <property type="project" value="InterPro"/>
</dbReference>
<keyword evidence="8" id="KW-0007">Acetylation</keyword>
<comment type="similarity">
    <text evidence="1 8">Belongs to the adenoviridae histone-like nucleoprotein family.</text>
</comment>
<proteinExistence type="evidence at transcript level"/>
<keyword evidence="8" id="KW-0597">Phosphoprotein</keyword>
<comment type="subunit">
    <text evidence="8">Interacts with the core-capsid bridging protein; this interaction bridges the virus core to the capsid. Interacts with host NPM1; this interaction might play a role in placing the pre-histone-like nucleoprotein on the viral DNA or regulating viral gene expression. Interacts with host HMGB1; this interaction inhibits host immune response.</text>
</comment>
<evidence type="ECO:0000256" key="5">
    <source>
        <dbReference type="ARBA" id="ARBA00022921"/>
    </source>
</evidence>
<keyword evidence="5 8" id="KW-0426">Late protein</keyword>
<comment type="PTM">
    <text evidence="8">Cleaved near the N-terminus by the viral protease during virion maturation to form the mature protein.</text>
</comment>
<comment type="subcellular location">
    <molecule>Pre-histone-like nucleoprotein</molecule>
    <subcellularLocation>
        <location evidence="8">Host nucleus</location>
        <location evidence="8">Host nucleolus</location>
    </subcellularLocation>
</comment>